<evidence type="ECO:0000313" key="6">
    <source>
        <dbReference type="EMBL" id="AKH42054.1"/>
    </source>
</evidence>
<dbReference type="RefSeq" id="WP_053833398.1">
    <property type="nucleotide sequence ID" value="NZ_CP011452.2"/>
</dbReference>
<dbReference type="PANTHER" id="PTHR30213:SF0">
    <property type="entry name" value="UPF0761 MEMBRANE PROTEIN YIHY"/>
    <property type="match status" value="1"/>
</dbReference>
<evidence type="ECO:0000313" key="7">
    <source>
        <dbReference type="Proteomes" id="UP000034392"/>
    </source>
</evidence>
<evidence type="ECO:0000256" key="1">
    <source>
        <dbReference type="ARBA" id="ARBA00004651"/>
    </source>
</evidence>
<evidence type="ECO:0000256" key="5">
    <source>
        <dbReference type="ARBA" id="ARBA00023136"/>
    </source>
</evidence>
<gene>
    <name evidence="6" type="ORF">WYH_01006</name>
</gene>
<dbReference type="NCBIfam" id="TIGR00765">
    <property type="entry name" value="yihY_not_rbn"/>
    <property type="match status" value="1"/>
</dbReference>
<evidence type="ECO:0000256" key="3">
    <source>
        <dbReference type="ARBA" id="ARBA00022692"/>
    </source>
</evidence>
<protein>
    <submittedName>
        <fullName evidence="6">Uncharacterized protein</fullName>
    </submittedName>
</protein>
<organism evidence="6 7">
    <name type="scientific">Croceibacterium atlanticum</name>
    <dbReference type="NCBI Taxonomy" id="1267766"/>
    <lineage>
        <taxon>Bacteria</taxon>
        <taxon>Pseudomonadati</taxon>
        <taxon>Pseudomonadota</taxon>
        <taxon>Alphaproteobacteria</taxon>
        <taxon>Sphingomonadales</taxon>
        <taxon>Erythrobacteraceae</taxon>
        <taxon>Croceibacterium</taxon>
    </lineage>
</organism>
<sequence length="288" mass="30751">MTDSPVKDTADNKARRAWRIAMRSWARSGEDNLGIIAAGIAFNAFLAMVPLLTTVVLSYGLVASPEQVTRDIARLAQFLPRDAASLVGDQLRGMVETAGTAAGFGLLLSLAIALYGALRGATGVMTALNQVCRTEETRSFLRQTMVALGITVTMVALFLLASLALSVVNFLADLLPDLGGLLPMAQLAFWIGTAVFTSIGIAQIYARAPDRPDKVKRWLTPGSAIATLVWIAATLAFSFYVRNFGSYNATYGALGAAIVLLTWLYLSAYILLLGAEVNQVIAEVDEAE</sequence>
<comment type="subcellular location">
    <subcellularLocation>
        <location evidence="1">Cell membrane</location>
        <topology evidence="1">Multi-pass membrane protein</topology>
    </subcellularLocation>
</comment>
<keyword evidence="5" id="KW-0472">Membrane</keyword>
<reference evidence="6" key="1">
    <citation type="submission" date="2015-05" db="EMBL/GenBank/DDBJ databases">
        <title>The complete genome of Altererythrobacter atlanticus strain 26DY36.</title>
        <authorList>
            <person name="Wu Y.-H."/>
            <person name="Cheng H."/>
            <person name="Wu X.-W."/>
        </authorList>
    </citation>
    <scope>NUCLEOTIDE SEQUENCE [LARGE SCALE GENOMIC DNA]</scope>
    <source>
        <strain evidence="6">26DY36</strain>
    </source>
</reference>
<keyword evidence="3" id="KW-0812">Transmembrane</keyword>
<dbReference type="Pfam" id="PF03631">
    <property type="entry name" value="Virul_fac_BrkB"/>
    <property type="match status" value="1"/>
</dbReference>
<name>A0A0F7KR36_9SPHN</name>
<dbReference type="Proteomes" id="UP000034392">
    <property type="component" value="Chromosome"/>
</dbReference>
<evidence type="ECO:0000256" key="4">
    <source>
        <dbReference type="ARBA" id="ARBA00022989"/>
    </source>
</evidence>
<dbReference type="EMBL" id="CP011452">
    <property type="protein sequence ID" value="AKH42054.1"/>
    <property type="molecule type" value="Genomic_DNA"/>
</dbReference>
<dbReference type="InterPro" id="IPR017039">
    <property type="entry name" value="Virul_fac_BrkB"/>
</dbReference>
<dbReference type="PIRSF" id="PIRSF035875">
    <property type="entry name" value="RNase_BN"/>
    <property type="match status" value="1"/>
</dbReference>
<dbReference type="AlphaFoldDB" id="A0A0F7KR36"/>
<accession>A0A0F7KR36</accession>
<dbReference type="STRING" id="1267766.WYH_01006"/>
<proteinExistence type="predicted"/>
<dbReference type="PANTHER" id="PTHR30213">
    <property type="entry name" value="INNER MEMBRANE PROTEIN YHJD"/>
    <property type="match status" value="1"/>
</dbReference>
<dbReference type="PATRIC" id="fig|1267766.3.peg.1012"/>
<dbReference type="GO" id="GO:0005886">
    <property type="term" value="C:plasma membrane"/>
    <property type="evidence" value="ECO:0007669"/>
    <property type="project" value="UniProtKB-SubCell"/>
</dbReference>
<keyword evidence="2" id="KW-1003">Cell membrane</keyword>
<keyword evidence="7" id="KW-1185">Reference proteome</keyword>
<evidence type="ECO:0000256" key="2">
    <source>
        <dbReference type="ARBA" id="ARBA00022475"/>
    </source>
</evidence>
<dbReference type="KEGG" id="aay:WYH_01006"/>
<keyword evidence="4" id="KW-1133">Transmembrane helix</keyword>